<dbReference type="EMBL" id="JAAGMN010006738">
    <property type="protein sequence ID" value="NEE17562.1"/>
    <property type="molecule type" value="Genomic_DNA"/>
</dbReference>
<dbReference type="AlphaFoldDB" id="A0A6G3XIZ0"/>
<evidence type="ECO:0000256" key="1">
    <source>
        <dbReference type="SAM" id="MobiDB-lite"/>
    </source>
</evidence>
<keyword evidence="2" id="KW-0808">Transferase</keyword>
<comment type="caution">
    <text evidence="2">The sequence shown here is derived from an EMBL/GenBank/DDBJ whole genome shotgun (WGS) entry which is preliminary data.</text>
</comment>
<feature type="compositionally biased region" description="Basic and acidic residues" evidence="1">
    <location>
        <begin position="1"/>
        <end position="10"/>
    </location>
</feature>
<gene>
    <name evidence="2" type="ORF">G3M58_65255</name>
</gene>
<accession>A0A6G3XIZ0</accession>
<proteinExistence type="predicted"/>
<sequence length="31" mass="3300">MSESLAREGYEGTGPGAITPDGCAVELYRRL</sequence>
<feature type="region of interest" description="Disordered" evidence="1">
    <location>
        <begin position="1"/>
        <end position="20"/>
    </location>
</feature>
<name>A0A6G3XIZ0_9ACTN</name>
<feature type="non-terminal residue" evidence="2">
    <location>
        <position position="31"/>
    </location>
</feature>
<organism evidence="2">
    <name type="scientific">Streptomyces sp. SID7499</name>
    <dbReference type="NCBI Taxonomy" id="2706086"/>
    <lineage>
        <taxon>Bacteria</taxon>
        <taxon>Bacillati</taxon>
        <taxon>Actinomycetota</taxon>
        <taxon>Actinomycetes</taxon>
        <taxon>Kitasatosporales</taxon>
        <taxon>Streptomycetaceae</taxon>
        <taxon>Streptomyces</taxon>
    </lineage>
</organism>
<protein>
    <submittedName>
        <fullName evidence="2">SAM-dependent methyltransferase</fullName>
    </submittedName>
</protein>
<dbReference type="GO" id="GO:0032259">
    <property type="term" value="P:methylation"/>
    <property type="evidence" value="ECO:0007669"/>
    <property type="project" value="UniProtKB-KW"/>
</dbReference>
<evidence type="ECO:0000313" key="2">
    <source>
        <dbReference type="EMBL" id="NEE17562.1"/>
    </source>
</evidence>
<keyword evidence="2" id="KW-0489">Methyltransferase</keyword>
<reference evidence="2" key="1">
    <citation type="submission" date="2020-01" db="EMBL/GenBank/DDBJ databases">
        <title>Insect and environment-associated Actinomycetes.</title>
        <authorList>
            <person name="Currrie C."/>
            <person name="Chevrette M."/>
            <person name="Carlson C."/>
            <person name="Stubbendieck R."/>
            <person name="Wendt-Pienkowski E."/>
        </authorList>
    </citation>
    <scope>NUCLEOTIDE SEQUENCE</scope>
    <source>
        <strain evidence="2">SID7499</strain>
    </source>
</reference>
<dbReference type="GO" id="GO:0008168">
    <property type="term" value="F:methyltransferase activity"/>
    <property type="evidence" value="ECO:0007669"/>
    <property type="project" value="UniProtKB-KW"/>
</dbReference>